<keyword evidence="4 11" id="KW-0812">Transmembrane</keyword>
<feature type="transmembrane region" description="Helical" evidence="11">
    <location>
        <begin position="26"/>
        <end position="47"/>
    </location>
</feature>
<evidence type="ECO:0000256" key="9">
    <source>
        <dbReference type="ARBA" id="ARBA00023303"/>
    </source>
</evidence>
<evidence type="ECO:0000256" key="2">
    <source>
        <dbReference type="ARBA" id="ARBA00022448"/>
    </source>
</evidence>
<dbReference type="InterPro" id="IPR031846">
    <property type="entry name" value="Hvcn1"/>
</dbReference>
<dbReference type="Proteomes" id="UP000242188">
    <property type="component" value="Unassembled WGS sequence"/>
</dbReference>
<protein>
    <submittedName>
        <fullName evidence="12">Voltage-gated hydrogen channel 1</fullName>
    </submittedName>
</protein>
<evidence type="ECO:0000256" key="7">
    <source>
        <dbReference type="ARBA" id="ARBA00023065"/>
    </source>
</evidence>
<keyword evidence="2" id="KW-0813">Transport</keyword>
<keyword evidence="13" id="KW-1185">Reference proteome</keyword>
<comment type="caution">
    <text evidence="12">The sequence shown here is derived from an EMBL/GenBank/DDBJ whole genome shotgun (WGS) entry which is preliminary data.</text>
</comment>
<feature type="region of interest" description="Disordered" evidence="10">
    <location>
        <begin position="462"/>
        <end position="491"/>
    </location>
</feature>
<keyword evidence="8 11" id="KW-0472">Membrane</keyword>
<dbReference type="GO" id="GO:0030171">
    <property type="term" value="F:voltage-gated proton channel activity"/>
    <property type="evidence" value="ECO:0007669"/>
    <property type="project" value="InterPro"/>
</dbReference>
<keyword evidence="6 11" id="KW-1133">Transmembrane helix</keyword>
<evidence type="ECO:0000256" key="10">
    <source>
        <dbReference type="SAM" id="MobiDB-lite"/>
    </source>
</evidence>
<feature type="compositionally biased region" description="Polar residues" evidence="10">
    <location>
        <begin position="134"/>
        <end position="157"/>
    </location>
</feature>
<dbReference type="InterPro" id="IPR027359">
    <property type="entry name" value="Volt_channel_dom_sf"/>
</dbReference>
<dbReference type="PANTHER" id="PTHR46480:SF1">
    <property type="entry name" value="VOLTAGE-GATED HYDROGEN CHANNEL 1"/>
    <property type="match status" value="1"/>
</dbReference>
<evidence type="ECO:0000256" key="11">
    <source>
        <dbReference type="SAM" id="Phobius"/>
    </source>
</evidence>
<name>A0A210QPJ6_MIZYE</name>
<keyword evidence="7" id="KW-0406">Ion transport</keyword>
<evidence type="ECO:0000313" key="12">
    <source>
        <dbReference type="EMBL" id="OWF50657.1"/>
    </source>
</evidence>
<evidence type="ECO:0000256" key="5">
    <source>
        <dbReference type="ARBA" id="ARBA00022882"/>
    </source>
</evidence>
<feature type="compositionally biased region" description="Basic and acidic residues" evidence="10">
    <location>
        <begin position="480"/>
        <end position="491"/>
    </location>
</feature>
<feature type="region of interest" description="Disordered" evidence="10">
    <location>
        <begin position="133"/>
        <end position="157"/>
    </location>
</feature>
<accession>A0A210QPJ6</accession>
<keyword evidence="9" id="KW-0407">Ion channel</keyword>
<gene>
    <name evidence="12" type="ORF">KP79_PYT18230</name>
</gene>
<dbReference type="GO" id="GO:0034702">
    <property type="term" value="C:monoatomic ion channel complex"/>
    <property type="evidence" value="ECO:0007669"/>
    <property type="project" value="UniProtKB-KW"/>
</dbReference>
<keyword evidence="5" id="KW-0851">Voltage-gated channel</keyword>
<evidence type="ECO:0000256" key="3">
    <source>
        <dbReference type="ARBA" id="ARBA00022475"/>
    </source>
</evidence>
<dbReference type="EMBL" id="NEDP02002502">
    <property type="protein sequence ID" value="OWF50657.1"/>
    <property type="molecule type" value="Genomic_DNA"/>
</dbReference>
<proteinExistence type="predicted"/>
<evidence type="ECO:0000256" key="1">
    <source>
        <dbReference type="ARBA" id="ARBA00004651"/>
    </source>
</evidence>
<dbReference type="PANTHER" id="PTHR46480">
    <property type="entry name" value="F20B24.22"/>
    <property type="match status" value="1"/>
</dbReference>
<sequence>MAESPHQTRYQRWCSLTIAFLYSRNALIVISVLVLMDCLCVLGQMMVELHGMRIRFELEEDNIQLFENHLEKASANGTSLGIGSVSDIVLFLRNNMDVILNDRCSSYCDRQHLTSVLGDKSIANVDLQVLSDDPSPTNQPCRDGLTPTNQPCRDDLSPTNQPCIASNHLWIQFNEGTEELFVVGEIDLNFKRLVEHESHGNLADIYSVTSTINIVGIIIEAVMFVEVSVRTVCRGRYFYRRKFEVFDTIIVVVVFWVDIGFLCGNWSERSTDATTILILLLPWRFVRVIFSMITAITNKHQIQTQQLKTDKRLTDERLAHARSLVLQMEKDAESLTLLCKRKGATRTDIDSCYCKTTIAAVSTFASTMLLISAPALSESNFYHQGSRGHLFRKVFGVADDVFREENNNNIATPEEVVESDIPRTLRRAGPRVVNVTPPHSYQSLGELGPRVSVVEPCRRLLSVDESSTAEPSETGSLISEKSDQHEEATYL</sequence>
<evidence type="ECO:0000313" key="13">
    <source>
        <dbReference type="Proteomes" id="UP000242188"/>
    </source>
</evidence>
<feature type="compositionally biased region" description="Polar residues" evidence="10">
    <location>
        <begin position="464"/>
        <end position="479"/>
    </location>
</feature>
<dbReference type="Gene3D" id="1.20.120.350">
    <property type="entry name" value="Voltage-gated potassium channels. Chain C"/>
    <property type="match status" value="1"/>
</dbReference>
<organism evidence="12 13">
    <name type="scientific">Mizuhopecten yessoensis</name>
    <name type="common">Japanese scallop</name>
    <name type="synonym">Patinopecten yessoensis</name>
    <dbReference type="NCBI Taxonomy" id="6573"/>
    <lineage>
        <taxon>Eukaryota</taxon>
        <taxon>Metazoa</taxon>
        <taxon>Spiralia</taxon>
        <taxon>Lophotrochozoa</taxon>
        <taxon>Mollusca</taxon>
        <taxon>Bivalvia</taxon>
        <taxon>Autobranchia</taxon>
        <taxon>Pteriomorphia</taxon>
        <taxon>Pectinida</taxon>
        <taxon>Pectinoidea</taxon>
        <taxon>Pectinidae</taxon>
        <taxon>Mizuhopecten</taxon>
    </lineage>
</organism>
<evidence type="ECO:0000256" key="4">
    <source>
        <dbReference type="ARBA" id="ARBA00022692"/>
    </source>
</evidence>
<comment type="subcellular location">
    <subcellularLocation>
        <location evidence="1">Cell membrane</location>
        <topology evidence="1">Multi-pass membrane protein</topology>
    </subcellularLocation>
</comment>
<dbReference type="OrthoDB" id="427456at2759"/>
<keyword evidence="3" id="KW-1003">Cell membrane</keyword>
<reference evidence="12 13" key="1">
    <citation type="journal article" date="2017" name="Nat. Ecol. Evol.">
        <title>Scallop genome provides insights into evolution of bilaterian karyotype and development.</title>
        <authorList>
            <person name="Wang S."/>
            <person name="Zhang J."/>
            <person name="Jiao W."/>
            <person name="Li J."/>
            <person name="Xun X."/>
            <person name="Sun Y."/>
            <person name="Guo X."/>
            <person name="Huan P."/>
            <person name="Dong B."/>
            <person name="Zhang L."/>
            <person name="Hu X."/>
            <person name="Sun X."/>
            <person name="Wang J."/>
            <person name="Zhao C."/>
            <person name="Wang Y."/>
            <person name="Wang D."/>
            <person name="Huang X."/>
            <person name="Wang R."/>
            <person name="Lv J."/>
            <person name="Li Y."/>
            <person name="Zhang Z."/>
            <person name="Liu B."/>
            <person name="Lu W."/>
            <person name="Hui Y."/>
            <person name="Liang J."/>
            <person name="Zhou Z."/>
            <person name="Hou R."/>
            <person name="Li X."/>
            <person name="Liu Y."/>
            <person name="Li H."/>
            <person name="Ning X."/>
            <person name="Lin Y."/>
            <person name="Zhao L."/>
            <person name="Xing Q."/>
            <person name="Dou J."/>
            <person name="Li Y."/>
            <person name="Mao J."/>
            <person name="Guo H."/>
            <person name="Dou H."/>
            <person name="Li T."/>
            <person name="Mu C."/>
            <person name="Jiang W."/>
            <person name="Fu Q."/>
            <person name="Fu X."/>
            <person name="Miao Y."/>
            <person name="Liu J."/>
            <person name="Yu Q."/>
            <person name="Li R."/>
            <person name="Liao H."/>
            <person name="Li X."/>
            <person name="Kong Y."/>
            <person name="Jiang Z."/>
            <person name="Chourrout D."/>
            <person name="Li R."/>
            <person name="Bao Z."/>
        </authorList>
    </citation>
    <scope>NUCLEOTIDE SEQUENCE [LARGE SCALE GENOMIC DNA]</scope>
    <source>
        <strain evidence="12 13">PY_sf001</strain>
    </source>
</reference>
<evidence type="ECO:0000256" key="8">
    <source>
        <dbReference type="ARBA" id="ARBA00023136"/>
    </source>
</evidence>
<dbReference type="GO" id="GO:0005886">
    <property type="term" value="C:plasma membrane"/>
    <property type="evidence" value="ECO:0007669"/>
    <property type="project" value="UniProtKB-SubCell"/>
</dbReference>
<dbReference type="AlphaFoldDB" id="A0A210QPJ6"/>
<evidence type="ECO:0000256" key="6">
    <source>
        <dbReference type="ARBA" id="ARBA00022989"/>
    </source>
</evidence>